<keyword evidence="3" id="KW-1185">Reference proteome</keyword>
<proteinExistence type="predicted"/>
<evidence type="ECO:0000313" key="2">
    <source>
        <dbReference type="EMBL" id="KRY07512.1"/>
    </source>
</evidence>
<evidence type="ECO:0000256" key="1">
    <source>
        <dbReference type="SAM" id="Phobius"/>
    </source>
</evidence>
<name>A0A0V0Z531_TRISP</name>
<keyword evidence="1" id="KW-1133">Transmembrane helix</keyword>
<feature type="transmembrane region" description="Helical" evidence="1">
    <location>
        <begin position="25"/>
        <end position="49"/>
    </location>
</feature>
<keyword evidence="1" id="KW-0812">Transmembrane</keyword>
<sequence>MKTKYCCKMCFAFQSYSNHFLLCSLLWLMSLSYILYQIVAGFGPILWFGRQGIQIKTCRQTEILEMFK</sequence>
<organism evidence="2 3">
    <name type="scientific">Trichinella spiralis</name>
    <name type="common">Trichina worm</name>
    <dbReference type="NCBI Taxonomy" id="6334"/>
    <lineage>
        <taxon>Eukaryota</taxon>
        <taxon>Metazoa</taxon>
        <taxon>Ecdysozoa</taxon>
        <taxon>Nematoda</taxon>
        <taxon>Enoplea</taxon>
        <taxon>Dorylaimia</taxon>
        <taxon>Trichinellida</taxon>
        <taxon>Trichinellidae</taxon>
        <taxon>Trichinella</taxon>
    </lineage>
</organism>
<keyword evidence="1" id="KW-0472">Membrane</keyword>
<feature type="non-terminal residue" evidence="2">
    <location>
        <position position="68"/>
    </location>
</feature>
<dbReference type="EMBL" id="JYDH01002760">
    <property type="protein sequence ID" value="KRY07512.1"/>
    <property type="molecule type" value="Genomic_DNA"/>
</dbReference>
<accession>A0A0V0Z531</accession>
<evidence type="ECO:0000313" key="3">
    <source>
        <dbReference type="Proteomes" id="UP000054776"/>
    </source>
</evidence>
<comment type="caution">
    <text evidence="2">The sequence shown here is derived from an EMBL/GenBank/DDBJ whole genome shotgun (WGS) entry which is preliminary data.</text>
</comment>
<dbReference type="InParanoid" id="A0A0V0Z531"/>
<dbReference type="AlphaFoldDB" id="A0A0V0Z531"/>
<gene>
    <name evidence="2" type="ORF">T01_8259</name>
</gene>
<dbReference type="Proteomes" id="UP000054776">
    <property type="component" value="Unassembled WGS sequence"/>
</dbReference>
<reference evidence="2 3" key="1">
    <citation type="submission" date="2015-01" db="EMBL/GenBank/DDBJ databases">
        <title>Evolution of Trichinella species and genotypes.</title>
        <authorList>
            <person name="Korhonen P.K."/>
            <person name="Edoardo P."/>
            <person name="Giuseppe L.R."/>
            <person name="Gasser R.B."/>
        </authorList>
    </citation>
    <scope>NUCLEOTIDE SEQUENCE [LARGE SCALE GENOMIC DNA]</scope>
    <source>
        <strain evidence="2">ISS3</strain>
    </source>
</reference>
<protein>
    <submittedName>
        <fullName evidence="2">Uncharacterized protein</fullName>
    </submittedName>
</protein>